<comment type="caution">
    <text evidence="2">The sequence shown here is derived from an EMBL/GenBank/DDBJ whole genome shotgun (WGS) entry which is preliminary data.</text>
</comment>
<sequence length="186" mass="21197">MERELLFGDRAAFRRWLEENGRTSEGVWLVFGKAGGPQTVKAGEALEEALCFGWIDGQMQRIDEGRYRKYFAPRRPGSNWSAKNRALAERLLREGRMDGRGREEVERARADGRWAAPAPPAITAEQMDALEELLRGREPAHGNFLGMSPSVRRTYARGYYAAKTEAGRAKRLAWMIERLNKNLKPM</sequence>
<name>A0AAQ1MDR3_9FIRM</name>
<accession>A0AAQ1MDR3</accession>
<evidence type="ECO:0000313" key="3">
    <source>
        <dbReference type="Proteomes" id="UP000184089"/>
    </source>
</evidence>
<dbReference type="Proteomes" id="UP000474718">
    <property type="component" value="Unassembled WGS sequence"/>
</dbReference>
<keyword evidence="4" id="KW-1185">Reference proteome</keyword>
<dbReference type="Pfam" id="PF13376">
    <property type="entry name" value="OmdA"/>
    <property type="match status" value="1"/>
</dbReference>
<dbReference type="AlphaFoldDB" id="A0AAQ1MDR3"/>
<proteinExistence type="predicted"/>
<dbReference type="RefSeq" id="WP_021658182.1">
    <property type="nucleotide sequence ID" value="NZ_FQVY01000002.1"/>
</dbReference>
<reference evidence="2" key="1">
    <citation type="submission" date="2016-11" db="EMBL/GenBank/DDBJ databases">
        <authorList>
            <person name="Varghese N."/>
            <person name="Submissions S."/>
        </authorList>
    </citation>
    <scope>NUCLEOTIDE SEQUENCE</scope>
    <source>
        <strain evidence="2">DSM 4029</strain>
    </source>
</reference>
<gene>
    <name evidence="1" type="ORF">GT747_11335</name>
    <name evidence="2" type="ORF">SAMN05444424_1828</name>
</gene>
<evidence type="ECO:0000313" key="2">
    <source>
        <dbReference type="EMBL" id="SHG19596.1"/>
    </source>
</evidence>
<organism evidence="2 3">
    <name type="scientific">Bittarella massiliensis</name>
    <name type="common">ex Durand et al. 2017</name>
    <dbReference type="NCBI Taxonomy" id="1720313"/>
    <lineage>
        <taxon>Bacteria</taxon>
        <taxon>Bacillati</taxon>
        <taxon>Bacillota</taxon>
        <taxon>Clostridia</taxon>
        <taxon>Eubacteriales</taxon>
        <taxon>Oscillospiraceae</taxon>
        <taxon>Bittarella (ex Durand et al. 2017)</taxon>
    </lineage>
</organism>
<reference evidence="3" key="2">
    <citation type="submission" date="2016-11" db="EMBL/GenBank/DDBJ databases">
        <authorList>
            <person name="Jaros S."/>
            <person name="Januszkiewicz K."/>
            <person name="Wedrychowicz H."/>
        </authorList>
    </citation>
    <scope>NUCLEOTIDE SEQUENCE [LARGE SCALE GENOMIC DNA]</scope>
    <source>
        <strain evidence="3">DSM 4029</strain>
    </source>
</reference>
<evidence type="ECO:0000313" key="4">
    <source>
        <dbReference type="Proteomes" id="UP000474718"/>
    </source>
</evidence>
<dbReference type="EMBL" id="WWVX01000008">
    <property type="protein sequence ID" value="MZL70346.1"/>
    <property type="molecule type" value="Genomic_DNA"/>
</dbReference>
<dbReference type="Proteomes" id="UP000184089">
    <property type="component" value="Unassembled WGS sequence"/>
</dbReference>
<reference evidence="1 4" key="3">
    <citation type="journal article" date="2019" name="Nat. Med.">
        <title>A library of human gut bacterial isolates paired with longitudinal multiomics data enables mechanistic microbiome research.</title>
        <authorList>
            <person name="Poyet M."/>
            <person name="Groussin M."/>
            <person name="Gibbons S.M."/>
            <person name="Avila-Pacheco J."/>
            <person name="Jiang X."/>
            <person name="Kearney S.M."/>
            <person name="Perrotta A.R."/>
            <person name="Berdy B."/>
            <person name="Zhao S."/>
            <person name="Lieberman T.D."/>
            <person name="Swanson P.K."/>
            <person name="Smith M."/>
            <person name="Roesemann S."/>
            <person name="Alexander J.E."/>
            <person name="Rich S.A."/>
            <person name="Livny J."/>
            <person name="Vlamakis H."/>
            <person name="Clish C."/>
            <person name="Bullock K."/>
            <person name="Deik A."/>
            <person name="Scott J."/>
            <person name="Pierce K.A."/>
            <person name="Xavier R.J."/>
            <person name="Alm E.J."/>
        </authorList>
    </citation>
    <scope>NUCLEOTIDE SEQUENCE [LARGE SCALE GENOMIC DNA]</scope>
    <source>
        <strain evidence="1 4">BIOML-A2</strain>
    </source>
</reference>
<dbReference type="EMBL" id="FQVY01000002">
    <property type="protein sequence ID" value="SHG19596.1"/>
    <property type="molecule type" value="Genomic_DNA"/>
</dbReference>
<evidence type="ECO:0000313" key="1">
    <source>
        <dbReference type="EMBL" id="MZL70346.1"/>
    </source>
</evidence>
<protein>
    <submittedName>
        <fullName evidence="2">Uncharacterized conserved protein YdeI, YjbR/CyaY-like superfamily, DUF1801 family</fullName>
    </submittedName>
</protein>